<feature type="domain" description="4Fe-4S ferredoxin-type" evidence="8">
    <location>
        <begin position="292"/>
        <end position="317"/>
    </location>
</feature>
<dbReference type="RefSeq" id="WP_019977063.1">
    <property type="nucleotide sequence ID" value="NZ_FNQF01000022.1"/>
</dbReference>
<evidence type="ECO:0000313" key="9">
    <source>
        <dbReference type="EMBL" id="SEA78598.1"/>
    </source>
</evidence>
<dbReference type="Gene3D" id="3.40.50.10420">
    <property type="entry name" value="NagB/RpiA/CoA transferase-like"/>
    <property type="match status" value="1"/>
</dbReference>
<dbReference type="InterPro" id="IPR009051">
    <property type="entry name" value="Helical_ferredxn"/>
</dbReference>
<dbReference type="PANTHER" id="PTHR47153">
    <property type="entry name" value="LACTATE UTILIZATION PROTEIN B"/>
    <property type="match status" value="1"/>
</dbReference>
<accession>A0A1H4E1H1</accession>
<dbReference type="InterPro" id="IPR017900">
    <property type="entry name" value="4Fe4S_Fe_S_CS"/>
</dbReference>
<dbReference type="Gene3D" id="1.10.1060.10">
    <property type="entry name" value="Alpha-helical ferredoxin"/>
    <property type="match status" value="1"/>
</dbReference>
<dbReference type="InterPro" id="IPR004452">
    <property type="entry name" value="LutB/LldF"/>
</dbReference>
<evidence type="ECO:0000313" key="10">
    <source>
        <dbReference type="Proteomes" id="UP000198820"/>
    </source>
</evidence>
<keyword evidence="2" id="KW-0004">4Fe-4S</keyword>
<dbReference type="GO" id="GO:0051539">
    <property type="term" value="F:4 iron, 4 sulfur cluster binding"/>
    <property type="evidence" value="ECO:0007669"/>
    <property type="project" value="UniProtKB-KW"/>
</dbReference>
<proteinExistence type="predicted"/>
<sequence>MKKVNVEKNAAEFIYQDDIHVTEHDKNLWNARQKRDTAAAQIPEWEELRNLASAIKEHTLTHLDQYLEQFVTNAEKRGIKVHFANDAAEHNAIAYEILSSHRVKNIIKSKSMLQEECGMTPFLEEKGIGVLETDLGERIQQLSEQIPSHIVMPAIHQTKEDIAKLFAEKIGTDPNNTDPASLNTAMRNNARPKFLLADAGMTGGNFAIAETGTFVVCTNEGNADLTASLPPLHIASIGIEKILPKAEDLGVFIRILSRSALGTPATQYTSHFTGPREGAEMHIILTDNGRSKRLAMDEFWKSLKCIRCGACMNTCPVYRRSSGLAYGATYSGPIGIIIDPTFDAKKYSELPFHSSLCGSCSEVCPVHINIAEQIMDWRKVMMKNKEVDFSRRMAFKAVGVMLGHPKLFRAVEKVAYNAINILPEAITENKTLDPWAAHRKLPDVKKETFREWYIKNRKNNEQ</sequence>
<dbReference type="InterPro" id="IPR003741">
    <property type="entry name" value="LUD_dom"/>
</dbReference>
<dbReference type="GeneID" id="84651608"/>
<keyword evidence="5" id="KW-0249">Electron transport</keyword>
<evidence type="ECO:0000256" key="7">
    <source>
        <dbReference type="ARBA" id="ARBA00023014"/>
    </source>
</evidence>
<name>A0A1H4E1H1_9FLAO</name>
<protein>
    <submittedName>
        <fullName evidence="9">L-lactate dehydrogenase complex protein LldF</fullName>
    </submittedName>
</protein>
<organism evidence="9 10">
    <name type="scientific">Psychroflexus halocasei</name>
    <dbReference type="NCBI Taxonomy" id="908615"/>
    <lineage>
        <taxon>Bacteria</taxon>
        <taxon>Pseudomonadati</taxon>
        <taxon>Bacteroidota</taxon>
        <taxon>Flavobacteriia</taxon>
        <taxon>Flavobacteriales</taxon>
        <taxon>Flavobacteriaceae</taxon>
        <taxon>Psychroflexus</taxon>
    </lineage>
</organism>
<evidence type="ECO:0000256" key="5">
    <source>
        <dbReference type="ARBA" id="ARBA00022982"/>
    </source>
</evidence>
<dbReference type="EMBL" id="FNQF01000022">
    <property type="protein sequence ID" value="SEA78598.1"/>
    <property type="molecule type" value="Genomic_DNA"/>
</dbReference>
<reference evidence="9 10" key="1">
    <citation type="submission" date="2016-10" db="EMBL/GenBank/DDBJ databases">
        <authorList>
            <person name="de Groot N.N."/>
        </authorList>
    </citation>
    <scope>NUCLEOTIDE SEQUENCE [LARGE SCALE GENOMIC DNA]</scope>
    <source>
        <strain evidence="9 10">DSM 23581</strain>
    </source>
</reference>
<dbReference type="SUPFAM" id="SSF46548">
    <property type="entry name" value="alpha-helical ferredoxin"/>
    <property type="match status" value="1"/>
</dbReference>
<keyword evidence="3" id="KW-0479">Metal-binding</keyword>
<dbReference type="Pfam" id="PF13183">
    <property type="entry name" value="Fer4_8"/>
    <property type="match status" value="1"/>
</dbReference>
<dbReference type="InterPro" id="IPR024569">
    <property type="entry name" value="LutB_C"/>
</dbReference>
<gene>
    <name evidence="9" type="ORF">SAMN05421540_1223</name>
</gene>
<keyword evidence="4" id="KW-0677">Repeat</keyword>
<dbReference type="InterPro" id="IPR017896">
    <property type="entry name" value="4Fe4S_Fe-S-bd"/>
</dbReference>
<evidence type="ECO:0000256" key="4">
    <source>
        <dbReference type="ARBA" id="ARBA00022737"/>
    </source>
</evidence>
<keyword evidence="7" id="KW-0411">Iron-sulfur</keyword>
<dbReference type="PROSITE" id="PS51379">
    <property type="entry name" value="4FE4S_FER_2"/>
    <property type="match status" value="1"/>
</dbReference>
<dbReference type="Proteomes" id="UP000198820">
    <property type="component" value="Unassembled WGS sequence"/>
</dbReference>
<keyword evidence="1" id="KW-0813">Transport</keyword>
<dbReference type="AlphaFoldDB" id="A0A1H4E1H1"/>
<evidence type="ECO:0000256" key="1">
    <source>
        <dbReference type="ARBA" id="ARBA00022448"/>
    </source>
</evidence>
<keyword evidence="10" id="KW-1185">Reference proteome</keyword>
<dbReference type="SUPFAM" id="SSF100950">
    <property type="entry name" value="NagB/RpiA/CoA transferase-like"/>
    <property type="match status" value="1"/>
</dbReference>
<dbReference type="STRING" id="908615.SAMN05421540_1223"/>
<dbReference type="PANTHER" id="PTHR47153:SF2">
    <property type="entry name" value="LACTATE UTILIZATION PROTEIN B"/>
    <property type="match status" value="1"/>
</dbReference>
<dbReference type="GO" id="GO:0006089">
    <property type="term" value="P:lactate metabolic process"/>
    <property type="evidence" value="ECO:0007669"/>
    <property type="project" value="InterPro"/>
</dbReference>
<evidence type="ECO:0000256" key="2">
    <source>
        <dbReference type="ARBA" id="ARBA00022485"/>
    </source>
</evidence>
<dbReference type="InterPro" id="IPR037171">
    <property type="entry name" value="NagB/RpiA_transferase-like"/>
</dbReference>
<dbReference type="PROSITE" id="PS00198">
    <property type="entry name" value="4FE4S_FER_1"/>
    <property type="match status" value="1"/>
</dbReference>
<dbReference type="InterPro" id="IPR024185">
    <property type="entry name" value="FTHF_cligase-like_sf"/>
</dbReference>
<evidence type="ECO:0000256" key="6">
    <source>
        <dbReference type="ARBA" id="ARBA00023004"/>
    </source>
</evidence>
<evidence type="ECO:0000259" key="8">
    <source>
        <dbReference type="PROSITE" id="PS51379"/>
    </source>
</evidence>
<evidence type="ECO:0000256" key="3">
    <source>
        <dbReference type="ARBA" id="ARBA00022723"/>
    </source>
</evidence>
<dbReference type="Pfam" id="PF02589">
    <property type="entry name" value="LUD_dom"/>
    <property type="match status" value="1"/>
</dbReference>
<dbReference type="GO" id="GO:0046872">
    <property type="term" value="F:metal ion binding"/>
    <property type="evidence" value="ECO:0007669"/>
    <property type="project" value="UniProtKB-KW"/>
</dbReference>
<dbReference type="Pfam" id="PF11870">
    <property type="entry name" value="LutB_C"/>
    <property type="match status" value="1"/>
</dbReference>
<keyword evidence="6" id="KW-0408">Iron</keyword>